<dbReference type="Proteomes" id="UP001201873">
    <property type="component" value="Unassembled WGS sequence"/>
</dbReference>
<keyword evidence="5" id="KW-1185">Reference proteome</keyword>
<dbReference type="InterPro" id="IPR037050">
    <property type="entry name" value="DUF1254_sf"/>
</dbReference>
<dbReference type="Gene3D" id="2.60.120.600">
    <property type="entry name" value="Domain of unknown function DUF1214, C-terminal domain"/>
    <property type="match status" value="1"/>
</dbReference>
<dbReference type="InterPro" id="IPR037049">
    <property type="entry name" value="DUF1214_C_sf"/>
</dbReference>
<dbReference type="Pfam" id="PF06863">
    <property type="entry name" value="DUF1254"/>
    <property type="match status" value="1"/>
</dbReference>
<feature type="region of interest" description="Disordered" evidence="1">
    <location>
        <begin position="421"/>
        <end position="448"/>
    </location>
</feature>
<dbReference type="Gene3D" id="2.60.40.1610">
    <property type="entry name" value="Domain of unknown function DUF1254"/>
    <property type="match status" value="1"/>
</dbReference>
<dbReference type="PANTHER" id="PTHR36509:SF2">
    <property type="entry name" value="BLL3101 PROTEIN"/>
    <property type="match status" value="1"/>
</dbReference>
<comment type="caution">
    <text evidence="4">The sequence shown here is derived from an EMBL/GenBank/DDBJ whole genome shotgun (WGS) entry which is preliminary data.</text>
</comment>
<dbReference type="InterPro" id="IPR010679">
    <property type="entry name" value="DUF1254"/>
</dbReference>
<gene>
    <name evidence="4" type="ORF">MXD59_11080</name>
</gene>
<name>A0ABT0JXN4_9ACTN</name>
<evidence type="ECO:0000259" key="3">
    <source>
        <dbReference type="Pfam" id="PF06863"/>
    </source>
</evidence>
<evidence type="ECO:0000313" key="4">
    <source>
        <dbReference type="EMBL" id="MCK9876311.1"/>
    </source>
</evidence>
<accession>A0ABT0JXN4</accession>
<proteinExistence type="predicted"/>
<feature type="domain" description="DUF1254" evidence="3">
    <location>
        <begin position="44"/>
        <end position="175"/>
    </location>
</feature>
<protein>
    <submittedName>
        <fullName evidence="4">DUF1214 domain-containing protein</fullName>
    </submittedName>
</protein>
<evidence type="ECO:0000256" key="1">
    <source>
        <dbReference type="SAM" id="MobiDB-lite"/>
    </source>
</evidence>
<evidence type="ECO:0000313" key="5">
    <source>
        <dbReference type="Proteomes" id="UP001201873"/>
    </source>
</evidence>
<dbReference type="EMBL" id="JALKFT010000009">
    <property type="protein sequence ID" value="MCK9876311.1"/>
    <property type="molecule type" value="Genomic_DNA"/>
</dbReference>
<dbReference type="InterPro" id="IPR010621">
    <property type="entry name" value="DUF1214"/>
</dbReference>
<dbReference type="PANTHER" id="PTHR36509">
    <property type="entry name" value="BLL3101 PROTEIN"/>
    <property type="match status" value="1"/>
</dbReference>
<dbReference type="RefSeq" id="WP_248824608.1">
    <property type="nucleotide sequence ID" value="NZ_JALKFT010000009.1"/>
</dbReference>
<evidence type="ECO:0000259" key="2">
    <source>
        <dbReference type="Pfam" id="PF06742"/>
    </source>
</evidence>
<sequence>MRANDHRFGLAAEAYVFGYPLVSSVRLLERYAGGGLGSRGNTGFNYFDHQWELPGPRSSFVSLEADLLSSIALVDLAVGPVILKVPTDPEPPLLVVFTDLWRNVFAYVGSAGITGAESPVPSSYILVPPGWTRRLPVGFVPIEAPTRLLIVTARIALDSPQDADLVHHRQDALRLFPLNPHGPAAPGPPPFTSTICEDLRFWEELRMWLAAFPPASAEVEYARRFAPLGLFDDPSPYVDPDPSLAWSLRGGLRAGRDGLERLVHAGRALRGGWSSTPHALDFNIDFFGPGTRDDPAWRIADRQHGRLARAILARQPVGPTHGYRSLRASCLFDADGRRLTGAHRYTLDLAPPPDGASWSLTMHDYPDYYLVDNPLSRYWLGSRTKGLRTRPDGSVRLFLQCEPPSDDDELANWLPTAPGDFRPTLRVDGPGPAVLDDSYAPPTIQRID</sequence>
<feature type="domain" description="DUF1214" evidence="2">
    <location>
        <begin position="331"/>
        <end position="430"/>
    </location>
</feature>
<reference evidence="4 5" key="1">
    <citation type="submission" date="2022-04" db="EMBL/GenBank/DDBJ databases">
        <title>Genome diversity in the genus Frankia.</title>
        <authorList>
            <person name="Carlos-Shanley C."/>
            <person name="Hahn D."/>
        </authorList>
    </citation>
    <scope>NUCLEOTIDE SEQUENCE [LARGE SCALE GENOMIC DNA]</scope>
    <source>
        <strain evidence="4 5">Ag45/Mut15</strain>
    </source>
</reference>
<organism evidence="4 5">
    <name type="scientific">Frankia umida</name>
    <dbReference type="NCBI Taxonomy" id="573489"/>
    <lineage>
        <taxon>Bacteria</taxon>
        <taxon>Bacillati</taxon>
        <taxon>Actinomycetota</taxon>
        <taxon>Actinomycetes</taxon>
        <taxon>Frankiales</taxon>
        <taxon>Frankiaceae</taxon>
        <taxon>Frankia</taxon>
    </lineage>
</organism>
<dbReference type="SUPFAM" id="SSF160935">
    <property type="entry name" value="VPA0735-like"/>
    <property type="match status" value="1"/>
</dbReference>
<dbReference type="Pfam" id="PF06742">
    <property type="entry name" value="DUF1214"/>
    <property type="match status" value="1"/>
</dbReference>